<comment type="similarity">
    <text evidence="2">Belongs to the acyl-CoA dehydrogenase family.</text>
</comment>
<dbReference type="PANTHER" id="PTHR43884:SF20">
    <property type="entry name" value="ACYL-COA DEHYDROGENASE FADE28"/>
    <property type="match status" value="1"/>
</dbReference>
<dbReference type="Proteomes" id="UP001107961">
    <property type="component" value="Unassembled WGS sequence"/>
</dbReference>
<dbReference type="AlphaFoldDB" id="A0A9Q3ZI91"/>
<dbReference type="SUPFAM" id="SSF56645">
    <property type="entry name" value="Acyl-CoA dehydrogenase NM domain-like"/>
    <property type="match status" value="1"/>
</dbReference>
<evidence type="ECO:0000313" key="8">
    <source>
        <dbReference type="Proteomes" id="UP001107961"/>
    </source>
</evidence>
<dbReference type="RefSeq" id="WP_022996636.1">
    <property type="nucleotide sequence ID" value="NZ_CBDDTQ010000003.1"/>
</dbReference>
<evidence type="ECO:0000256" key="5">
    <source>
        <dbReference type="ARBA" id="ARBA00023002"/>
    </source>
</evidence>
<dbReference type="InterPro" id="IPR009075">
    <property type="entry name" value="AcylCo_DH/oxidase_C"/>
</dbReference>
<evidence type="ECO:0000313" key="7">
    <source>
        <dbReference type="EMBL" id="MCE7510737.1"/>
    </source>
</evidence>
<evidence type="ECO:0000256" key="2">
    <source>
        <dbReference type="ARBA" id="ARBA00009347"/>
    </source>
</evidence>
<keyword evidence="8" id="KW-1185">Reference proteome</keyword>
<name>A0A9Q3ZI91_9GAMM</name>
<accession>A0A9Q3ZI91</accession>
<dbReference type="EMBL" id="JAJVKT010000029">
    <property type="protein sequence ID" value="MCE7510737.1"/>
    <property type="molecule type" value="Genomic_DNA"/>
</dbReference>
<keyword evidence="5" id="KW-0560">Oxidoreductase</keyword>
<evidence type="ECO:0000256" key="3">
    <source>
        <dbReference type="ARBA" id="ARBA00022630"/>
    </source>
</evidence>
<organism evidence="7 8">
    <name type="scientific">Alloalcanivorax xenomutans</name>
    <dbReference type="NCBI Taxonomy" id="1094342"/>
    <lineage>
        <taxon>Bacteria</taxon>
        <taxon>Pseudomonadati</taxon>
        <taxon>Pseudomonadota</taxon>
        <taxon>Gammaproteobacteria</taxon>
        <taxon>Oceanospirillales</taxon>
        <taxon>Alcanivoracaceae</taxon>
        <taxon>Alloalcanivorax</taxon>
    </lineage>
</organism>
<dbReference type="GeneID" id="94684875"/>
<gene>
    <name evidence="7" type="ORF">LZG35_19035</name>
</gene>
<evidence type="ECO:0000259" key="6">
    <source>
        <dbReference type="Pfam" id="PF00441"/>
    </source>
</evidence>
<protein>
    <submittedName>
        <fullName evidence="7">Acyl-CoA/acyl-ACP dehydrogenase</fullName>
    </submittedName>
</protein>
<comment type="cofactor">
    <cofactor evidence="1">
        <name>FAD</name>
        <dbReference type="ChEBI" id="CHEBI:57692"/>
    </cofactor>
</comment>
<dbReference type="Pfam" id="PF00441">
    <property type="entry name" value="Acyl-CoA_dh_1"/>
    <property type="match status" value="1"/>
</dbReference>
<dbReference type="GO" id="GO:0003995">
    <property type="term" value="F:acyl-CoA dehydrogenase activity"/>
    <property type="evidence" value="ECO:0007669"/>
    <property type="project" value="TreeGrafter"/>
</dbReference>
<comment type="caution">
    <text evidence="7">The sequence shown here is derived from an EMBL/GenBank/DDBJ whole genome shotgun (WGS) entry which is preliminary data.</text>
</comment>
<keyword evidence="4" id="KW-0274">FAD</keyword>
<keyword evidence="3" id="KW-0285">Flavoprotein</keyword>
<dbReference type="InterPro" id="IPR037069">
    <property type="entry name" value="AcylCoA_DH/ox_N_sf"/>
</dbReference>
<dbReference type="PANTHER" id="PTHR43884">
    <property type="entry name" value="ACYL-COA DEHYDROGENASE"/>
    <property type="match status" value="1"/>
</dbReference>
<sequence length="354" mass="38379">MDDSRSLLLDTAGRLFAELRETPDDADAAWQRVAELGLPLALVDEAHGGFDLPVADALAVVRLAGQYALAAPLGEALLANRLLAEAGADIAEGRPTLAVADPHSPLTLNREGDRWRVHGRLPAAPWVEHAEVVVTIARHDRQNRLLLLDPDSLAATPGTNLADQPRTDLTLDLDLDNHRVRELPETLGAEWLFESGALLRCQEIAGALATVLDMTVQYASERVQFGKPIARQQAIQQQLAVLATQAAIAAGAADMAVDAFHDPRRHALIAAAKARCGEAAGQALAIAHQVHGAIGITREYRLNLYSRRLWSWRDEFGSERYWQARLGEQVLARGADGLWPFITELGGSTEGARQ</sequence>
<feature type="domain" description="Acyl-CoA dehydrogenase/oxidase C-terminal" evidence="6">
    <location>
        <begin position="191"/>
        <end position="308"/>
    </location>
</feature>
<dbReference type="Gene3D" id="1.10.540.10">
    <property type="entry name" value="Acyl-CoA dehydrogenase/oxidase, N-terminal domain"/>
    <property type="match status" value="1"/>
</dbReference>
<dbReference type="InterPro" id="IPR036250">
    <property type="entry name" value="AcylCo_DH-like_C"/>
</dbReference>
<dbReference type="Gene3D" id="1.20.140.10">
    <property type="entry name" value="Butyryl-CoA Dehydrogenase, subunit A, domain 3"/>
    <property type="match status" value="1"/>
</dbReference>
<proteinExistence type="inferred from homology"/>
<dbReference type="GO" id="GO:0050660">
    <property type="term" value="F:flavin adenine dinucleotide binding"/>
    <property type="evidence" value="ECO:0007669"/>
    <property type="project" value="InterPro"/>
</dbReference>
<evidence type="ECO:0000256" key="1">
    <source>
        <dbReference type="ARBA" id="ARBA00001974"/>
    </source>
</evidence>
<dbReference type="SUPFAM" id="SSF47203">
    <property type="entry name" value="Acyl-CoA dehydrogenase C-terminal domain-like"/>
    <property type="match status" value="1"/>
</dbReference>
<dbReference type="InterPro" id="IPR009100">
    <property type="entry name" value="AcylCoA_DH/oxidase_NM_dom_sf"/>
</dbReference>
<reference evidence="7" key="1">
    <citation type="submission" date="2022-01" db="EMBL/GenBank/DDBJ databases">
        <authorList>
            <person name="Karlyshev A.V."/>
            <person name="Jaspars M."/>
        </authorList>
    </citation>
    <scope>NUCLEOTIDE SEQUENCE</scope>
    <source>
        <strain evidence="7">AGSA3-2</strain>
    </source>
</reference>
<evidence type="ECO:0000256" key="4">
    <source>
        <dbReference type="ARBA" id="ARBA00022827"/>
    </source>
</evidence>